<dbReference type="SUPFAM" id="SSF52518">
    <property type="entry name" value="Thiamin diphosphate-binding fold (THDP-binding)"/>
    <property type="match status" value="1"/>
</dbReference>
<gene>
    <name evidence="6" type="ORF">A2024_04950</name>
</gene>
<dbReference type="Pfam" id="PF02780">
    <property type="entry name" value="Transketolase_C"/>
    <property type="match status" value="1"/>
</dbReference>
<keyword evidence="4" id="KW-0786">Thiamine pyrophosphate</keyword>
<protein>
    <submittedName>
        <fullName evidence="6">Transketolase</fullName>
    </submittedName>
</protein>
<dbReference type="PROSITE" id="PS00802">
    <property type="entry name" value="TRANSKETOLASE_2"/>
    <property type="match status" value="1"/>
</dbReference>
<dbReference type="EMBL" id="MFFM01000049">
    <property type="protein sequence ID" value="OGF08078.1"/>
    <property type="molecule type" value="Genomic_DNA"/>
</dbReference>
<dbReference type="PANTHER" id="PTHR43825">
    <property type="entry name" value="PYRUVATE DEHYDROGENASE E1 COMPONENT"/>
    <property type="match status" value="1"/>
</dbReference>
<keyword evidence="3" id="KW-0808">Transferase</keyword>
<dbReference type="InterPro" id="IPR051157">
    <property type="entry name" value="PDH/Transketolase"/>
</dbReference>
<dbReference type="Proteomes" id="UP000177230">
    <property type="component" value="Unassembled WGS sequence"/>
</dbReference>
<evidence type="ECO:0000256" key="2">
    <source>
        <dbReference type="ARBA" id="ARBA00007131"/>
    </source>
</evidence>
<dbReference type="CDD" id="cd07033">
    <property type="entry name" value="TPP_PYR_DXS_TK_like"/>
    <property type="match status" value="1"/>
</dbReference>
<dbReference type="Pfam" id="PF02779">
    <property type="entry name" value="Transket_pyr"/>
    <property type="match status" value="1"/>
</dbReference>
<evidence type="ECO:0000256" key="1">
    <source>
        <dbReference type="ARBA" id="ARBA00001964"/>
    </source>
</evidence>
<evidence type="ECO:0000313" key="7">
    <source>
        <dbReference type="Proteomes" id="UP000177230"/>
    </source>
</evidence>
<dbReference type="InterPro" id="IPR005475">
    <property type="entry name" value="Transketolase-like_Pyr-bd"/>
</dbReference>
<evidence type="ECO:0000313" key="6">
    <source>
        <dbReference type="EMBL" id="OGF08078.1"/>
    </source>
</evidence>
<dbReference type="InterPro" id="IPR029061">
    <property type="entry name" value="THDP-binding"/>
</dbReference>
<dbReference type="Gene3D" id="3.40.50.920">
    <property type="match status" value="1"/>
</dbReference>
<proteinExistence type="inferred from homology"/>
<organism evidence="6 7">
    <name type="scientific">Candidatus Edwardsbacteria bacterium GWF2_54_11</name>
    <dbReference type="NCBI Taxonomy" id="1817851"/>
    <lineage>
        <taxon>Bacteria</taxon>
        <taxon>Candidatus Edwardsiibacteriota</taxon>
    </lineage>
</organism>
<comment type="cofactor">
    <cofactor evidence="1">
        <name>thiamine diphosphate</name>
        <dbReference type="ChEBI" id="CHEBI:58937"/>
    </cofactor>
</comment>
<evidence type="ECO:0000256" key="3">
    <source>
        <dbReference type="ARBA" id="ARBA00022679"/>
    </source>
</evidence>
<accession>A0A1F5R0S1</accession>
<dbReference type="Gene3D" id="3.40.50.970">
    <property type="match status" value="1"/>
</dbReference>
<evidence type="ECO:0000259" key="5">
    <source>
        <dbReference type="SMART" id="SM00861"/>
    </source>
</evidence>
<dbReference type="AlphaFoldDB" id="A0A1F5R0S1"/>
<dbReference type="InterPro" id="IPR009014">
    <property type="entry name" value="Transketo_C/PFOR_II"/>
</dbReference>
<comment type="similarity">
    <text evidence="2">Belongs to the transketolase family.</text>
</comment>
<dbReference type="SMART" id="SM00861">
    <property type="entry name" value="Transket_pyr"/>
    <property type="match status" value="1"/>
</dbReference>
<dbReference type="GO" id="GO:0016740">
    <property type="term" value="F:transferase activity"/>
    <property type="evidence" value="ECO:0007669"/>
    <property type="project" value="UniProtKB-KW"/>
</dbReference>
<dbReference type="FunFam" id="3.40.50.970:FF:000129">
    <property type="entry name" value="Transketolase"/>
    <property type="match status" value="1"/>
</dbReference>
<comment type="caution">
    <text evidence="6">The sequence shown here is derived from an EMBL/GenBank/DDBJ whole genome shotgun (WGS) entry which is preliminary data.</text>
</comment>
<sequence length="316" mass="34278">MEQQPTRFGYAEALLELGAKDKRVVVLDADLSKSTLTSRFAEKYPKRFFDIGIAEQNMLGMAGGLSLTGKIPFVTTYGVFLTGRAWDQIRTSICYADLNVKLAGAHGGLSVGPDGATHQALEEISIMRVLPNMKLIVPCDTHQARRATLAAAQMAGPVYIRLGREPIPVITTLKTPFEPGKAQIIRPGRDVTIVACGLMVYLSLLAAHKLAEEGVSCEVINLHTIKPIDRKALIASAKKTGAVVTAEEHQLAGGMGSAVAEVLAQECPVPVEMVGVKDTFGESGQPWELMKKYHLMDADIIKAIFRVLEKNKTIKR</sequence>
<dbReference type="SUPFAM" id="SSF52922">
    <property type="entry name" value="TK C-terminal domain-like"/>
    <property type="match status" value="1"/>
</dbReference>
<dbReference type="PANTHER" id="PTHR43825:SF1">
    <property type="entry name" value="TRANSKETOLASE-LIKE PYRIMIDINE-BINDING DOMAIN-CONTAINING PROTEIN"/>
    <property type="match status" value="1"/>
</dbReference>
<dbReference type="InterPro" id="IPR033248">
    <property type="entry name" value="Transketolase_C"/>
</dbReference>
<feature type="domain" description="Transketolase-like pyrimidine-binding" evidence="5">
    <location>
        <begin position="4"/>
        <end position="169"/>
    </location>
</feature>
<dbReference type="InterPro" id="IPR020826">
    <property type="entry name" value="Transketolase_BS"/>
</dbReference>
<name>A0A1F5R0S1_9BACT</name>
<reference evidence="6 7" key="1">
    <citation type="journal article" date="2016" name="Nat. Commun.">
        <title>Thousands of microbial genomes shed light on interconnected biogeochemical processes in an aquifer system.</title>
        <authorList>
            <person name="Anantharaman K."/>
            <person name="Brown C.T."/>
            <person name="Hug L.A."/>
            <person name="Sharon I."/>
            <person name="Castelle C.J."/>
            <person name="Probst A.J."/>
            <person name="Thomas B.C."/>
            <person name="Singh A."/>
            <person name="Wilkins M.J."/>
            <person name="Karaoz U."/>
            <person name="Brodie E.L."/>
            <person name="Williams K.H."/>
            <person name="Hubbard S.S."/>
            <person name="Banfield J.F."/>
        </authorList>
    </citation>
    <scope>NUCLEOTIDE SEQUENCE [LARGE SCALE GENOMIC DNA]</scope>
</reference>
<evidence type="ECO:0000256" key="4">
    <source>
        <dbReference type="ARBA" id="ARBA00023052"/>
    </source>
</evidence>